<dbReference type="GO" id="GO:0004519">
    <property type="term" value="F:endonuclease activity"/>
    <property type="evidence" value="ECO:0007669"/>
    <property type="project" value="UniProtKB-KW"/>
</dbReference>
<accession>A0ABT2TSW8</accession>
<dbReference type="GO" id="GO:0016787">
    <property type="term" value="F:hydrolase activity"/>
    <property type="evidence" value="ECO:0007669"/>
    <property type="project" value="UniProtKB-KW"/>
</dbReference>
<protein>
    <submittedName>
        <fullName evidence="5">Restriction endonuclease subunit S</fullName>
        <ecNumber evidence="5">3.1.21.-</ecNumber>
    </submittedName>
</protein>
<gene>
    <name evidence="5" type="ORF">OCV61_07850</name>
</gene>
<evidence type="ECO:0000313" key="5">
    <source>
        <dbReference type="EMBL" id="MCU6765325.1"/>
    </source>
</evidence>
<dbReference type="InterPro" id="IPR000055">
    <property type="entry name" value="Restrct_endonuc_typeI_TRD"/>
</dbReference>
<dbReference type="PANTHER" id="PTHR30408:SF12">
    <property type="entry name" value="TYPE I RESTRICTION ENZYME MJAVIII SPECIFICITY SUBUNIT"/>
    <property type="match status" value="1"/>
</dbReference>
<evidence type="ECO:0000256" key="3">
    <source>
        <dbReference type="ARBA" id="ARBA00023125"/>
    </source>
</evidence>
<dbReference type="EMBL" id="JAOQJL010000012">
    <property type="protein sequence ID" value="MCU6765325.1"/>
    <property type="molecule type" value="Genomic_DNA"/>
</dbReference>
<feature type="domain" description="Type I restriction modification DNA specificity" evidence="4">
    <location>
        <begin position="205"/>
        <end position="365"/>
    </location>
</feature>
<proteinExistence type="inferred from homology"/>
<dbReference type="CDD" id="cd17262">
    <property type="entry name" value="RMtype1_S_Aco12261I-TRD2-CR2"/>
    <property type="match status" value="2"/>
</dbReference>
<sequence length="378" mass="44545">MGKPKIRFKGYTDEWEQRKLGEVAQCLDSERIPINAEEREKIPGEIPYYGAGNIQGYINKFLFDEELVLLLEDGDAFDDFRTKEIAQYICGKTWVNNHAHVLRPLGSAYFLYSILAHKDIRNWVQLAGSSRKKLVQKSMLNIELIMPKLKEQQKIGNYFRNLDHLITLHQRKYEKTQKLKKYMLQKMFPQNGRKVPEIRFSGFTEEWEQRKLDDVVEFLDTMRKPLEGAKRIPGPYPYYGASGIVDYVDGYLFDEELILLSEDGANITDRNYPVCFLASGKYWVNNHAHVLRTKQENENNFICNSLERKDYTQYNTGMAMPKLNKETCKKIPISCPRFEEQKKIGDYFRSLDHFITLHQQKCDELRNVKKFMLQNMFI</sequence>
<reference evidence="5 6" key="1">
    <citation type="journal article" date="2021" name="ISME Commun">
        <title>Automated analysis of genomic sequences facilitates high-throughput and comprehensive description of bacteria.</title>
        <authorList>
            <person name="Hitch T.C.A."/>
        </authorList>
    </citation>
    <scope>NUCLEOTIDE SEQUENCE [LARGE SCALE GENOMIC DNA]</scope>
    <source>
        <strain evidence="5 6">Sanger_23</strain>
    </source>
</reference>
<dbReference type="SUPFAM" id="SSF116734">
    <property type="entry name" value="DNA methylase specificity domain"/>
    <property type="match status" value="2"/>
</dbReference>
<dbReference type="InterPro" id="IPR052021">
    <property type="entry name" value="Type-I_RS_S_subunit"/>
</dbReference>
<dbReference type="Gene3D" id="1.10.287.1120">
    <property type="entry name" value="Bipartite methylase S protein"/>
    <property type="match status" value="1"/>
</dbReference>
<keyword evidence="5" id="KW-0255">Endonuclease</keyword>
<dbReference type="Proteomes" id="UP001652409">
    <property type="component" value="Unassembled WGS sequence"/>
</dbReference>
<dbReference type="RefSeq" id="WP_158421353.1">
    <property type="nucleotide sequence ID" value="NZ_JAOQJL010000012.1"/>
</dbReference>
<comment type="caution">
    <text evidence="5">The sequence shown here is derived from an EMBL/GenBank/DDBJ whole genome shotgun (WGS) entry which is preliminary data.</text>
</comment>
<dbReference type="InterPro" id="IPR044946">
    <property type="entry name" value="Restrct_endonuc_typeI_TRD_sf"/>
</dbReference>
<dbReference type="Pfam" id="PF01420">
    <property type="entry name" value="Methylase_S"/>
    <property type="match status" value="2"/>
</dbReference>
<keyword evidence="5" id="KW-0378">Hydrolase</keyword>
<feature type="domain" description="Type I restriction modification DNA specificity" evidence="4">
    <location>
        <begin position="13"/>
        <end position="175"/>
    </location>
</feature>
<dbReference type="PANTHER" id="PTHR30408">
    <property type="entry name" value="TYPE-1 RESTRICTION ENZYME ECOKI SPECIFICITY PROTEIN"/>
    <property type="match status" value="1"/>
</dbReference>
<keyword evidence="2" id="KW-0680">Restriction system</keyword>
<dbReference type="EC" id="3.1.21.-" evidence="5"/>
<keyword evidence="3" id="KW-0238">DNA-binding</keyword>
<keyword evidence="5" id="KW-0540">Nuclease</keyword>
<name>A0ABT2TSW8_9FIRM</name>
<evidence type="ECO:0000256" key="1">
    <source>
        <dbReference type="ARBA" id="ARBA00010923"/>
    </source>
</evidence>
<comment type="similarity">
    <text evidence="1">Belongs to the type-I restriction system S methylase family.</text>
</comment>
<evidence type="ECO:0000256" key="2">
    <source>
        <dbReference type="ARBA" id="ARBA00022747"/>
    </source>
</evidence>
<keyword evidence="6" id="KW-1185">Reference proteome</keyword>
<evidence type="ECO:0000313" key="6">
    <source>
        <dbReference type="Proteomes" id="UP001652409"/>
    </source>
</evidence>
<evidence type="ECO:0000259" key="4">
    <source>
        <dbReference type="Pfam" id="PF01420"/>
    </source>
</evidence>
<dbReference type="Gene3D" id="3.90.220.20">
    <property type="entry name" value="DNA methylase specificity domains"/>
    <property type="match status" value="2"/>
</dbReference>
<organism evidence="5 6">
    <name type="scientific">Blautia ammoniilytica</name>
    <dbReference type="NCBI Taxonomy" id="2981782"/>
    <lineage>
        <taxon>Bacteria</taxon>
        <taxon>Bacillati</taxon>
        <taxon>Bacillota</taxon>
        <taxon>Clostridia</taxon>
        <taxon>Lachnospirales</taxon>
        <taxon>Lachnospiraceae</taxon>
        <taxon>Blautia</taxon>
    </lineage>
</organism>